<feature type="compositionally biased region" description="Basic and acidic residues" evidence="1">
    <location>
        <begin position="8"/>
        <end position="21"/>
    </location>
</feature>
<reference evidence="2 3" key="2">
    <citation type="submission" date="2018-11" db="EMBL/GenBank/DDBJ databases">
        <authorList>
            <consortium name="Pathogen Informatics"/>
        </authorList>
    </citation>
    <scope>NUCLEOTIDE SEQUENCE [LARGE SCALE GENOMIC DNA]</scope>
</reference>
<dbReference type="EMBL" id="UZAJ01001653">
    <property type="protein sequence ID" value="VDO34071.1"/>
    <property type="molecule type" value="Genomic_DNA"/>
</dbReference>
<gene>
    <name evidence="2" type="ORF">OFLC_LOCUS2745</name>
</gene>
<protein>
    <submittedName>
        <fullName evidence="4">Pyr_redox_2 domain-containing protein</fullName>
    </submittedName>
</protein>
<organism evidence="4">
    <name type="scientific">Onchocerca flexuosa</name>
    <dbReference type="NCBI Taxonomy" id="387005"/>
    <lineage>
        <taxon>Eukaryota</taxon>
        <taxon>Metazoa</taxon>
        <taxon>Ecdysozoa</taxon>
        <taxon>Nematoda</taxon>
        <taxon>Chromadorea</taxon>
        <taxon>Rhabditida</taxon>
        <taxon>Spirurina</taxon>
        <taxon>Spiruromorpha</taxon>
        <taxon>Filarioidea</taxon>
        <taxon>Onchocercidae</taxon>
        <taxon>Onchocerca</taxon>
    </lineage>
</organism>
<evidence type="ECO:0000256" key="1">
    <source>
        <dbReference type="SAM" id="MobiDB-lite"/>
    </source>
</evidence>
<evidence type="ECO:0000313" key="3">
    <source>
        <dbReference type="Proteomes" id="UP000267606"/>
    </source>
</evidence>
<dbReference type="STRING" id="387005.A0A183H5I5"/>
<keyword evidence="3" id="KW-1185">Reference proteome</keyword>
<proteinExistence type="predicted"/>
<sequence length="83" mass="9396">MATVAHHISTDYGHEERKEITSDDPQQKILIGLLTIGKKDENGTWRMSEIEGSEEELSCDLCILAIGFTDSEKVRAFGEFYLF</sequence>
<evidence type="ECO:0000313" key="4">
    <source>
        <dbReference type="WBParaSite" id="OFLC_0000274401-mRNA-1"/>
    </source>
</evidence>
<dbReference type="AlphaFoldDB" id="A0A183H5I5"/>
<feature type="region of interest" description="Disordered" evidence="1">
    <location>
        <begin position="1"/>
        <end position="22"/>
    </location>
</feature>
<dbReference type="WBParaSite" id="OFLC_0000274401-mRNA-1">
    <property type="protein sequence ID" value="OFLC_0000274401-mRNA-1"/>
    <property type="gene ID" value="OFLC_0000274401"/>
</dbReference>
<evidence type="ECO:0000313" key="2">
    <source>
        <dbReference type="EMBL" id="VDO34071.1"/>
    </source>
</evidence>
<dbReference type="Proteomes" id="UP000267606">
    <property type="component" value="Unassembled WGS sequence"/>
</dbReference>
<name>A0A183H5I5_9BILA</name>
<accession>A0A183H5I5</accession>
<reference evidence="4" key="1">
    <citation type="submission" date="2016-06" db="UniProtKB">
        <authorList>
            <consortium name="WormBaseParasite"/>
        </authorList>
    </citation>
    <scope>IDENTIFICATION</scope>
</reference>